<dbReference type="Proteomes" id="UP000501568">
    <property type="component" value="Chromosome"/>
</dbReference>
<feature type="region of interest" description="Disordered" evidence="1">
    <location>
        <begin position="126"/>
        <end position="182"/>
    </location>
</feature>
<keyword evidence="3" id="KW-1185">Reference proteome</keyword>
<organism evidence="2 3">
    <name type="scientific">Stakelama tenebrarum</name>
    <dbReference type="NCBI Taxonomy" id="2711215"/>
    <lineage>
        <taxon>Bacteria</taxon>
        <taxon>Pseudomonadati</taxon>
        <taxon>Pseudomonadota</taxon>
        <taxon>Alphaproteobacteria</taxon>
        <taxon>Sphingomonadales</taxon>
        <taxon>Sphingomonadaceae</taxon>
        <taxon>Stakelama</taxon>
    </lineage>
</organism>
<sequence>MIATFLSLLLIAVQDVPPQDAAAAPVDDEEMYEEIVVQTRAGMPALVFDRGADGRLYNCRLFSTSGVDTVDAEACDNFRDCVIDENGETQCREAPVARLQGGAPILMESRPRNGAIGRLAPLPIELDAPEPENEGAGPNQRRANGDDPNRLGKLPPPPTDPTRGVGASITLGNPDQEQGDDW</sequence>
<name>A0A6G6Y2T6_9SPHN</name>
<gene>
    <name evidence="2" type="ORF">G5C33_04010</name>
</gene>
<proteinExistence type="predicted"/>
<evidence type="ECO:0000313" key="3">
    <source>
        <dbReference type="Proteomes" id="UP000501568"/>
    </source>
</evidence>
<dbReference type="EMBL" id="CP049109">
    <property type="protein sequence ID" value="QIG79028.1"/>
    <property type="molecule type" value="Genomic_DNA"/>
</dbReference>
<evidence type="ECO:0000256" key="1">
    <source>
        <dbReference type="SAM" id="MobiDB-lite"/>
    </source>
</evidence>
<reference evidence="2 3" key="1">
    <citation type="submission" date="2020-02" db="EMBL/GenBank/DDBJ databases">
        <authorList>
            <person name="Zheng R.K."/>
            <person name="Sun C.M."/>
        </authorList>
    </citation>
    <scope>NUCLEOTIDE SEQUENCE [LARGE SCALE GENOMIC DNA]</scope>
    <source>
        <strain evidence="3">zrk23</strain>
    </source>
</reference>
<evidence type="ECO:0000313" key="2">
    <source>
        <dbReference type="EMBL" id="QIG79028.1"/>
    </source>
</evidence>
<dbReference type="KEGG" id="spzr:G5C33_04010"/>
<dbReference type="AlphaFoldDB" id="A0A6G6Y2T6"/>
<protein>
    <submittedName>
        <fullName evidence="2">Uncharacterized protein</fullName>
    </submittedName>
</protein>
<accession>A0A6G6Y2T6</accession>
<dbReference type="RefSeq" id="WP_165326030.1">
    <property type="nucleotide sequence ID" value="NZ_CP049109.1"/>
</dbReference>